<dbReference type="GO" id="GO:0003960">
    <property type="term" value="F:quinone reductase (NADPH) activity"/>
    <property type="evidence" value="ECO:0007669"/>
    <property type="project" value="TreeGrafter"/>
</dbReference>
<reference evidence="4 5" key="1">
    <citation type="submission" date="2017-02" db="EMBL/GenBank/DDBJ databases">
        <title>The new phylogeny of genus Mycobacterium.</title>
        <authorList>
            <person name="Tortoli E."/>
            <person name="Trovato A."/>
            <person name="Cirillo D.M."/>
        </authorList>
    </citation>
    <scope>NUCLEOTIDE SEQUENCE [LARGE SCALE GENOMIC DNA]</scope>
    <source>
        <strain evidence="4 5">DSM 43992</strain>
    </source>
</reference>
<keyword evidence="1" id="KW-0521">NADP</keyword>
<feature type="domain" description="Alcohol dehydrogenase-like N-terminal" evidence="3">
    <location>
        <begin position="2"/>
        <end position="55"/>
    </location>
</feature>
<comment type="caution">
    <text evidence="4">The sequence shown here is derived from an EMBL/GenBank/DDBJ whole genome shotgun (WGS) entry which is preliminary data.</text>
</comment>
<evidence type="ECO:0000313" key="5">
    <source>
        <dbReference type="Proteomes" id="UP000192601"/>
    </source>
</evidence>
<dbReference type="STRING" id="1783.BST44_06090"/>
<dbReference type="SUPFAM" id="SSF50129">
    <property type="entry name" value="GroES-like"/>
    <property type="match status" value="1"/>
</dbReference>
<dbReference type="PANTHER" id="PTHR48106:SF13">
    <property type="entry name" value="QUINONE OXIDOREDUCTASE-RELATED"/>
    <property type="match status" value="1"/>
</dbReference>
<gene>
    <name evidence="4" type="ORF">BST44_06090</name>
</gene>
<dbReference type="EMBL" id="MVIJ01000006">
    <property type="protein sequence ID" value="ORB75146.1"/>
    <property type="molecule type" value="Genomic_DNA"/>
</dbReference>
<dbReference type="Pfam" id="PF08240">
    <property type="entry name" value="ADH_N"/>
    <property type="match status" value="1"/>
</dbReference>
<dbReference type="GO" id="GO:0035925">
    <property type="term" value="F:mRNA 3'-UTR AU-rich region binding"/>
    <property type="evidence" value="ECO:0007669"/>
    <property type="project" value="TreeGrafter"/>
</dbReference>
<dbReference type="Gene3D" id="3.90.180.10">
    <property type="entry name" value="Medium-chain alcohol dehydrogenases, catalytic domain"/>
    <property type="match status" value="2"/>
</dbReference>
<evidence type="ECO:0000256" key="2">
    <source>
        <dbReference type="ARBA" id="ARBA00023002"/>
    </source>
</evidence>
<name>A0A1X0KIP7_MYCSC</name>
<protein>
    <recommendedName>
        <fullName evidence="3">Alcohol dehydrogenase-like N-terminal domain-containing protein</fullName>
    </recommendedName>
</protein>
<dbReference type="Pfam" id="PF13602">
    <property type="entry name" value="ADH_zinc_N_2"/>
    <property type="match status" value="1"/>
</dbReference>
<dbReference type="PANTHER" id="PTHR48106">
    <property type="entry name" value="QUINONE OXIDOREDUCTASE PIG3-RELATED"/>
    <property type="match status" value="1"/>
</dbReference>
<keyword evidence="2" id="KW-0560">Oxidoreductase</keyword>
<evidence type="ECO:0000259" key="3">
    <source>
        <dbReference type="Pfam" id="PF08240"/>
    </source>
</evidence>
<accession>A0A1X0KIP7</accession>
<dbReference type="Gene3D" id="3.40.50.720">
    <property type="entry name" value="NAD(P)-binding Rossmann-like Domain"/>
    <property type="match status" value="1"/>
</dbReference>
<dbReference type="GO" id="GO:0005829">
    <property type="term" value="C:cytosol"/>
    <property type="evidence" value="ECO:0007669"/>
    <property type="project" value="TreeGrafter"/>
</dbReference>
<dbReference type="InterPro" id="IPR013154">
    <property type="entry name" value="ADH-like_N"/>
</dbReference>
<keyword evidence="5" id="KW-1185">Reference proteome</keyword>
<dbReference type="Proteomes" id="UP000192601">
    <property type="component" value="Unassembled WGS sequence"/>
</dbReference>
<dbReference type="AlphaFoldDB" id="A0A1X0KIP7"/>
<dbReference type="GO" id="GO:0070402">
    <property type="term" value="F:NADPH binding"/>
    <property type="evidence" value="ECO:0007669"/>
    <property type="project" value="TreeGrafter"/>
</dbReference>
<organism evidence="4 5">
    <name type="scientific">Mycobacterium scrofulaceum</name>
    <dbReference type="NCBI Taxonomy" id="1783"/>
    <lineage>
        <taxon>Bacteria</taxon>
        <taxon>Bacillati</taxon>
        <taxon>Actinomycetota</taxon>
        <taxon>Actinomycetes</taxon>
        <taxon>Mycobacteriales</taxon>
        <taxon>Mycobacteriaceae</taxon>
        <taxon>Mycobacterium</taxon>
    </lineage>
</organism>
<evidence type="ECO:0000313" key="4">
    <source>
        <dbReference type="EMBL" id="ORB75146.1"/>
    </source>
</evidence>
<sequence>MLIKAEAIGVNFIDTYFRAGLYQQPLPFVVDSEVCGTVAGIGGRTDRVRVGDRVATSDAVGPVPPVDPQRLNAAVSVYLPRRMRTHFNRTYDEFAWRSSELFDAILSGDVSVTTGTKYSLSDAADAHRDLEARKTHGSTVLIP</sequence>
<dbReference type="InterPro" id="IPR011032">
    <property type="entry name" value="GroES-like_sf"/>
</dbReference>
<proteinExistence type="predicted"/>
<evidence type="ECO:0000256" key="1">
    <source>
        <dbReference type="ARBA" id="ARBA00022857"/>
    </source>
</evidence>